<dbReference type="EMBL" id="AP017928">
    <property type="protein sequence ID" value="BBA32549.1"/>
    <property type="molecule type" value="Genomic_DNA"/>
</dbReference>
<proteinExistence type="predicted"/>
<dbReference type="AlphaFoldDB" id="A0A250KS01"/>
<organism evidence="2 3">
    <name type="scientific">Methylocaldum marinum</name>
    <dbReference type="NCBI Taxonomy" id="1432792"/>
    <lineage>
        <taxon>Bacteria</taxon>
        <taxon>Pseudomonadati</taxon>
        <taxon>Pseudomonadota</taxon>
        <taxon>Gammaproteobacteria</taxon>
        <taxon>Methylococcales</taxon>
        <taxon>Methylococcaceae</taxon>
        <taxon>Methylocaldum</taxon>
    </lineage>
</organism>
<evidence type="ECO:0000313" key="3">
    <source>
        <dbReference type="Proteomes" id="UP000266313"/>
    </source>
</evidence>
<feature type="region of interest" description="Disordered" evidence="1">
    <location>
        <begin position="351"/>
        <end position="372"/>
    </location>
</feature>
<sequence length="372" mass="40901">MCRMTFPNRIQVTETMKTLHDLKHKTVAPLLAAAGLSLISGASYAADYPERIASEERSRRVGVGLDEVSLLSRVQGPGAEKIASELLSRFHSLPSAVHTSDRYRKEANEKQISLVSDEGWHLQVFADGSSVRYRNYRYLSETGAKLARPVAERFSQEQLEKMGRNFIEENLRDLVALGEDEQLVSFFSRFEVTGGGSTKPGARMDPEMVQASTVVFTRTVGGLPVVGGGSKIAVLFANDGQPVGFDFDWPRYEKTGQAQKVLSLDEIKKRGQEYSPLKADDPAVKEVHFDCGYVDFGARKRDVKAPVQAGCLRQAAKKSIIDREAYARDKNSGHVLSASLDYFPAGATVEPDAVWESARKPEGTEPPSAGTR</sequence>
<dbReference type="Proteomes" id="UP000266313">
    <property type="component" value="Chromosome"/>
</dbReference>
<accession>A0A250KS01</accession>
<gene>
    <name evidence="2" type="ORF">sS8_0584</name>
</gene>
<name>A0A250KS01_9GAMM</name>
<reference evidence="2 3" key="1">
    <citation type="submission" date="2016-12" db="EMBL/GenBank/DDBJ databases">
        <title>Genome sequencing of Methylocaldum marinum.</title>
        <authorList>
            <person name="Takeuchi M."/>
            <person name="Kamagata Y."/>
            <person name="Hiraoka S."/>
            <person name="Oshima K."/>
            <person name="Hattori M."/>
            <person name="Iwasaki W."/>
        </authorList>
    </citation>
    <scope>NUCLEOTIDE SEQUENCE [LARGE SCALE GENOMIC DNA]</scope>
    <source>
        <strain evidence="2 3">S8</strain>
    </source>
</reference>
<evidence type="ECO:0000313" key="2">
    <source>
        <dbReference type="EMBL" id="BBA32549.1"/>
    </source>
</evidence>
<dbReference type="KEGG" id="mmai:sS8_0584"/>
<keyword evidence="3" id="KW-1185">Reference proteome</keyword>
<evidence type="ECO:0000256" key="1">
    <source>
        <dbReference type="SAM" id="MobiDB-lite"/>
    </source>
</evidence>
<protein>
    <submittedName>
        <fullName evidence="2">Uncharacterized protein</fullName>
    </submittedName>
</protein>